<dbReference type="InterPro" id="IPR036116">
    <property type="entry name" value="FN3_sf"/>
</dbReference>
<dbReference type="SUPFAM" id="SSF49265">
    <property type="entry name" value="Fibronectin type III"/>
    <property type="match status" value="4"/>
</dbReference>
<feature type="domain" description="Fibronectin type-III" evidence="3">
    <location>
        <begin position="820"/>
        <end position="912"/>
    </location>
</feature>
<feature type="transmembrane region" description="Helical" evidence="1">
    <location>
        <begin position="1210"/>
        <end position="1233"/>
    </location>
</feature>
<gene>
    <name evidence="4" type="ORF">PPL_11509</name>
</gene>
<dbReference type="GeneID" id="31366977"/>
<sequence>MRFPRLSCDFAVLLVVFVIFSVSLGVVAVTKEISDPNLPGAPNITPTMSSLSVTLATTTKVTFVYESTPPSTLTKYNIVVNGVSVTNDSCVTGNSCTVTPSSPSYSISVSATSDTSTSTPLSVTGVLPPVISVPTLSLSTTPTSILATYSSTGGFGAILYTISLGSSVIPSCNGIQATTCNITGLMTLSLYTVIVSASNDGTMRNAASSTKLWDYIQNPSVSFSNIRTKSMVVSFSAGGGNPILTRYSVVVNQTNIDAIFYACQDITATNCTIPNLIENTLYAVTVLATNNGITRNVIAYGQTYPTISPLQVTAIIQITTMTISYQTQGGVPGETKYSVTLNGNPVQGCQQTTTTSCSLTGLAPGTNQSIGVSAINDGSTTTATSIFKTCDRPTMSFLDIISLTTQTVSFTYSSAGGVPGSTTYSITVNGNSLGNTGCEKVSQCTVSNLVPGSVVSVQVIANNYGFNSPSLSAIGTLYSLVSVPTATFVTTANSITATYSTTGGVPNLTTYIVRKDGLAFCTSARQCIISGLNENQGYNITIEATNDGTTTSKSSIVYAYAPLANPVINAIVRTKSVNLTYSASGGNPDLTFYTVSINGTVSDTCQNTRTKYCLINVLPDTTSVFIVTATNNGSSTNSQKSVISYKSINSPSIQTSNVAMNSVVVQYSVSDGVPGETLYSVSFNGTAYPSCQNIQSNSCQLDNLNSGTTYIIKVTMTNDNDVQSTEISVNTLAYPDLSVPTVTYIQDRNNLVFSFNSTGGAPNLSVYEIIVNGTIICSNTNYQCDLSVSLTEPQLYNLEVTVRNSGKSATNKLSITLYPNPTSIQISAVTNTTSVYVEWSQSSGGEPDKTIYNASISYNGIDWVSKCSGKQLNCTFDNLASSTPYHFQVLVINSYFKPIPTQASTTTQSLPSTNSTCAMNRGEPSCSNNGNCLSGVCSCNQGWTGIFCEKQYTHTEVTPNPTTPSYDTAIQGVTYSFSLNKITEKDNVGTTVKVFDLSTLKWTMISSTNITVNNTATGKEVRELKWVYSAINQAGLDGAEITIRFSQYLKLDNDSSTTSFPVEFAGKDIPVQLGSMKYYMSIKNWNFASKLNYLEIASVTTRPKDASSCSSTENLSQIDFSKDTDFTVYTVGDGAGNYVVGRLVNLVLLDTIPTLVSHSYSLNSSNGDVNIVSNVPYFSQQVDVDPELDMLVSPTRSNDSCKKDDNKWKIITGAVVGSVVFASVVVVSAVLLAKKFKYHRIFRKISLLNK</sequence>
<evidence type="ECO:0000256" key="2">
    <source>
        <dbReference type="SAM" id="SignalP"/>
    </source>
</evidence>
<keyword evidence="2" id="KW-0732">Signal</keyword>
<reference evidence="4 5" key="1">
    <citation type="journal article" date="2011" name="Genome Res.">
        <title>Phylogeny-wide analysis of social amoeba genomes highlights ancient origins for complex intercellular communication.</title>
        <authorList>
            <person name="Heidel A.J."/>
            <person name="Lawal H.M."/>
            <person name="Felder M."/>
            <person name="Schilde C."/>
            <person name="Helps N.R."/>
            <person name="Tunggal B."/>
            <person name="Rivero F."/>
            <person name="John U."/>
            <person name="Schleicher M."/>
            <person name="Eichinger L."/>
            <person name="Platzer M."/>
            <person name="Noegel A.A."/>
            <person name="Schaap P."/>
            <person name="Gloeckner G."/>
        </authorList>
    </citation>
    <scope>NUCLEOTIDE SEQUENCE [LARGE SCALE GENOMIC DNA]</scope>
    <source>
        <strain evidence="5">ATCC 26659 / Pp 5 / PN500</strain>
    </source>
</reference>
<dbReference type="Gene3D" id="2.10.25.10">
    <property type="entry name" value="Laminin"/>
    <property type="match status" value="1"/>
</dbReference>
<feature type="signal peptide" evidence="2">
    <location>
        <begin position="1"/>
        <end position="25"/>
    </location>
</feature>
<evidence type="ECO:0000259" key="3">
    <source>
        <dbReference type="PROSITE" id="PS50853"/>
    </source>
</evidence>
<dbReference type="EMBL" id="ADBJ01000056">
    <property type="protein sequence ID" value="EFA75429.1"/>
    <property type="molecule type" value="Genomic_DNA"/>
</dbReference>
<dbReference type="STRING" id="670386.D3BTL2"/>
<proteinExistence type="predicted"/>
<dbReference type="InterPro" id="IPR013783">
    <property type="entry name" value="Ig-like_fold"/>
</dbReference>
<organism evidence="4 5">
    <name type="scientific">Heterostelium pallidum (strain ATCC 26659 / Pp 5 / PN500)</name>
    <name type="common">Cellular slime mold</name>
    <name type="synonym">Polysphondylium pallidum</name>
    <dbReference type="NCBI Taxonomy" id="670386"/>
    <lineage>
        <taxon>Eukaryota</taxon>
        <taxon>Amoebozoa</taxon>
        <taxon>Evosea</taxon>
        <taxon>Eumycetozoa</taxon>
        <taxon>Dictyostelia</taxon>
        <taxon>Acytosteliales</taxon>
        <taxon>Acytosteliaceae</taxon>
        <taxon>Heterostelium</taxon>
    </lineage>
</organism>
<dbReference type="SMART" id="SM00060">
    <property type="entry name" value="FN3"/>
    <property type="match status" value="9"/>
</dbReference>
<dbReference type="CDD" id="cd00063">
    <property type="entry name" value="FN3"/>
    <property type="match status" value="1"/>
</dbReference>
<evidence type="ECO:0000256" key="1">
    <source>
        <dbReference type="SAM" id="Phobius"/>
    </source>
</evidence>
<dbReference type="PROSITE" id="PS50853">
    <property type="entry name" value="FN3"/>
    <property type="match status" value="2"/>
</dbReference>
<keyword evidence="5" id="KW-1185">Reference proteome</keyword>
<evidence type="ECO:0000313" key="4">
    <source>
        <dbReference type="EMBL" id="EFA75429.1"/>
    </source>
</evidence>
<keyword evidence="1" id="KW-1133">Transmembrane helix</keyword>
<comment type="caution">
    <text evidence="4">The sequence shown here is derived from an EMBL/GenBank/DDBJ whole genome shotgun (WGS) entry which is preliminary data.</text>
</comment>
<protein>
    <recommendedName>
        <fullName evidence="3">Fibronectin type-III domain-containing protein</fullName>
    </recommendedName>
</protein>
<dbReference type="PANTHER" id="PTHR24032">
    <property type="entry name" value="EGF-LIKE DOMAIN-CONTAINING PROTEIN-RELATED-RELATED"/>
    <property type="match status" value="1"/>
</dbReference>
<dbReference type="Pfam" id="PF23106">
    <property type="entry name" value="EGF_Teneurin"/>
    <property type="match status" value="1"/>
</dbReference>
<feature type="domain" description="Fibronectin type-III" evidence="3">
    <location>
        <begin position="215"/>
        <end position="306"/>
    </location>
</feature>
<keyword evidence="1" id="KW-0812">Transmembrane</keyword>
<dbReference type="Proteomes" id="UP000001396">
    <property type="component" value="Unassembled WGS sequence"/>
</dbReference>
<keyword evidence="1" id="KW-0472">Membrane</keyword>
<dbReference type="AlphaFoldDB" id="D3BTL2"/>
<dbReference type="OMA" id="TENYIFL"/>
<accession>D3BTL2</accession>
<dbReference type="InterPro" id="IPR053331">
    <property type="entry name" value="EGF-like_comC"/>
</dbReference>
<dbReference type="Gene3D" id="2.60.40.10">
    <property type="entry name" value="Immunoglobulins"/>
    <property type="match status" value="2"/>
</dbReference>
<dbReference type="Pfam" id="PF00041">
    <property type="entry name" value="fn3"/>
    <property type="match status" value="1"/>
</dbReference>
<dbReference type="PROSITE" id="PS00022">
    <property type="entry name" value="EGF_1"/>
    <property type="match status" value="1"/>
</dbReference>
<dbReference type="PROSITE" id="PS01186">
    <property type="entry name" value="EGF_2"/>
    <property type="match status" value="1"/>
</dbReference>
<feature type="chain" id="PRO_5003042510" description="Fibronectin type-III domain-containing protein" evidence="2">
    <location>
        <begin position="26"/>
        <end position="1250"/>
    </location>
</feature>
<dbReference type="InterPro" id="IPR000742">
    <property type="entry name" value="EGF"/>
</dbReference>
<dbReference type="RefSeq" id="XP_020427563.1">
    <property type="nucleotide sequence ID" value="XM_020582260.1"/>
</dbReference>
<dbReference type="InterPro" id="IPR003961">
    <property type="entry name" value="FN3_dom"/>
</dbReference>
<dbReference type="InParanoid" id="D3BTL2"/>
<evidence type="ECO:0000313" key="5">
    <source>
        <dbReference type="Proteomes" id="UP000001396"/>
    </source>
</evidence>
<name>D3BTL2_HETP5</name>